<dbReference type="Proteomes" id="UP000485621">
    <property type="component" value="Unassembled WGS sequence"/>
</dbReference>
<dbReference type="EMBL" id="MWDB01000017">
    <property type="protein sequence ID" value="OQB41411.1"/>
    <property type="molecule type" value="Genomic_DNA"/>
</dbReference>
<gene>
    <name evidence="1" type="ORF">BWY04_00829</name>
</gene>
<reference evidence="1" key="1">
    <citation type="submission" date="2017-02" db="EMBL/GenBank/DDBJ databases">
        <title>Delving into the versatile metabolic prowess of the omnipresent phylum Bacteroidetes.</title>
        <authorList>
            <person name="Nobu M.K."/>
            <person name="Mei R."/>
            <person name="Narihiro T."/>
            <person name="Kuroda K."/>
            <person name="Liu W.-T."/>
        </authorList>
    </citation>
    <scope>NUCLEOTIDE SEQUENCE</scope>
    <source>
        <strain evidence="1">ADurb.Bin160</strain>
    </source>
</reference>
<accession>A0A1V5ZMT5</accession>
<name>A0A1V5ZMT5_9BACT</name>
<organism evidence="1">
    <name type="scientific">candidate division CPR1 bacterium ADurb.Bin160</name>
    <dbReference type="NCBI Taxonomy" id="1852826"/>
    <lineage>
        <taxon>Bacteria</taxon>
        <taxon>candidate division CPR1</taxon>
    </lineage>
</organism>
<comment type="caution">
    <text evidence="1">The sequence shown here is derived from an EMBL/GenBank/DDBJ whole genome shotgun (WGS) entry which is preliminary data.</text>
</comment>
<proteinExistence type="predicted"/>
<sequence length="42" mass="5102">MDFYTGSNPSEWTWNSKRRGYWVEFQNTIPFEIEKQVTITIT</sequence>
<protein>
    <submittedName>
        <fullName evidence="1">Uncharacterized protein</fullName>
    </submittedName>
</protein>
<dbReference type="AlphaFoldDB" id="A0A1V5ZMT5"/>
<evidence type="ECO:0000313" key="1">
    <source>
        <dbReference type="EMBL" id="OQB41411.1"/>
    </source>
</evidence>